<evidence type="ECO:0000256" key="7">
    <source>
        <dbReference type="ARBA" id="ARBA00023149"/>
    </source>
</evidence>
<dbReference type="GO" id="GO:0005829">
    <property type="term" value="C:cytosol"/>
    <property type="evidence" value="ECO:0007669"/>
    <property type="project" value="TreeGrafter"/>
</dbReference>
<dbReference type="PANTHER" id="PTHR24353">
    <property type="entry name" value="CYCLIC NUCLEOTIDE-DEPENDENT PROTEIN KINASE"/>
    <property type="match status" value="1"/>
</dbReference>
<dbReference type="SMART" id="SM00220">
    <property type="entry name" value="S_TKc"/>
    <property type="match status" value="1"/>
</dbReference>
<dbReference type="PROSITE" id="PS51285">
    <property type="entry name" value="AGC_KINASE_CTER"/>
    <property type="match status" value="1"/>
</dbReference>
<dbReference type="Gene3D" id="3.30.200.20">
    <property type="entry name" value="Phosphorylase Kinase, domain 1"/>
    <property type="match status" value="1"/>
</dbReference>
<keyword evidence="2" id="KW-0723">Serine/threonine-protein kinase</keyword>
<accession>A0A914MHJ3</accession>
<evidence type="ECO:0000256" key="9">
    <source>
        <dbReference type="ARBA" id="ARBA00047454"/>
    </source>
</evidence>
<evidence type="ECO:0000256" key="6">
    <source>
        <dbReference type="ARBA" id="ARBA00022840"/>
    </source>
</evidence>
<dbReference type="GO" id="GO:0005952">
    <property type="term" value="C:cAMP-dependent protein kinase complex"/>
    <property type="evidence" value="ECO:0007669"/>
    <property type="project" value="TreeGrafter"/>
</dbReference>
<evidence type="ECO:0000313" key="16">
    <source>
        <dbReference type="WBParaSite" id="Minc3s01759g26102"/>
    </source>
</evidence>
<evidence type="ECO:0000256" key="11">
    <source>
        <dbReference type="ARBA" id="ARBA00074803"/>
    </source>
</evidence>
<proteinExistence type="predicted"/>
<keyword evidence="3" id="KW-0808">Transferase</keyword>
<dbReference type="GO" id="GO:0005634">
    <property type="term" value="C:nucleus"/>
    <property type="evidence" value="ECO:0007669"/>
    <property type="project" value="TreeGrafter"/>
</dbReference>
<keyword evidence="7" id="KW-0114">cAMP</keyword>
<dbReference type="AlphaFoldDB" id="A0A914MHJ3"/>
<keyword evidence="4 12" id="KW-0547">Nucleotide-binding</keyword>
<evidence type="ECO:0000259" key="13">
    <source>
        <dbReference type="PROSITE" id="PS50011"/>
    </source>
</evidence>
<dbReference type="InterPro" id="IPR008271">
    <property type="entry name" value="Ser/Thr_kinase_AS"/>
</dbReference>
<evidence type="ECO:0000259" key="14">
    <source>
        <dbReference type="PROSITE" id="PS51285"/>
    </source>
</evidence>
<keyword evidence="5" id="KW-0418">Kinase</keyword>
<feature type="domain" description="Protein kinase" evidence="13">
    <location>
        <begin position="280"/>
        <end position="534"/>
    </location>
</feature>
<evidence type="ECO:0000256" key="10">
    <source>
        <dbReference type="ARBA" id="ARBA00065270"/>
    </source>
</evidence>
<evidence type="ECO:0000256" key="1">
    <source>
        <dbReference type="ARBA" id="ARBA00012444"/>
    </source>
</evidence>
<comment type="catalytic activity">
    <reaction evidence="9">
        <text>L-seryl-[protein] + ATP = O-phospho-L-seryl-[protein] + ADP + H(+)</text>
        <dbReference type="Rhea" id="RHEA:17989"/>
        <dbReference type="Rhea" id="RHEA-COMP:9863"/>
        <dbReference type="Rhea" id="RHEA-COMP:11604"/>
        <dbReference type="ChEBI" id="CHEBI:15378"/>
        <dbReference type="ChEBI" id="CHEBI:29999"/>
        <dbReference type="ChEBI" id="CHEBI:30616"/>
        <dbReference type="ChEBI" id="CHEBI:83421"/>
        <dbReference type="ChEBI" id="CHEBI:456216"/>
        <dbReference type="EC" id="2.7.11.11"/>
    </reaction>
</comment>
<evidence type="ECO:0000256" key="12">
    <source>
        <dbReference type="PROSITE-ProRule" id="PRU10141"/>
    </source>
</evidence>
<dbReference type="GO" id="GO:0004691">
    <property type="term" value="F:cAMP-dependent protein kinase activity"/>
    <property type="evidence" value="ECO:0007669"/>
    <property type="project" value="UniProtKB-EC"/>
</dbReference>
<evidence type="ECO:0000256" key="4">
    <source>
        <dbReference type="ARBA" id="ARBA00022741"/>
    </source>
</evidence>
<evidence type="ECO:0000256" key="2">
    <source>
        <dbReference type="ARBA" id="ARBA00022527"/>
    </source>
</evidence>
<dbReference type="InterPro" id="IPR000719">
    <property type="entry name" value="Prot_kinase_dom"/>
</dbReference>
<evidence type="ECO:0000256" key="3">
    <source>
        <dbReference type="ARBA" id="ARBA00022679"/>
    </source>
</evidence>
<dbReference type="InterPro" id="IPR044109">
    <property type="entry name" value="STKc_PKA"/>
</dbReference>
<name>A0A914MHJ3_MELIC</name>
<dbReference type="InterPro" id="IPR017441">
    <property type="entry name" value="Protein_kinase_ATP_BS"/>
</dbReference>
<dbReference type="Proteomes" id="UP000887563">
    <property type="component" value="Unplaced"/>
</dbReference>
<sequence length="633" mass="72467">MGNNHANAAVIAMERGGSGHASSGNRRNHQNDQAYHLYHPSSHHVVVHTNVKEFLDKAKDDFKQKWDNPASKIIHKRINNQFKQQIFINPQKLQQASAPHFYSSPVFTTNNVFSVSPCSPQNSVLSKRPIQNIFSSNFDQQNKEKHQNNFIKEMTKLTKPFIRHHFSSSFSSFELLPTVNRKSPQQMSWPYLQNENSNVSTMERSSFAQKVFELFKQAAWAAAASTNIATTAATTTLAGSVIPPLREFNLRAELFWLKSSMKESMHSMFRMQNTACLDDFDRIKTLGTGSFGRVMLVKHKQSGTYFAMKILDKQKVVKLKQVEHTLNEKRILQAIDFPFLVNMQYSFKDNSNLYMVLEFVSGGEMFSHLRRIGRFSEPHSRFYAAQIVLAFEYLHSLDLIYRDLKPENLLIDNNGYLKITDFGFAKRVKGRTWTLCGTPEYLAPEIILSKGYNKAVDWWALGVLIYEMAAGYPPFFADQPIQIYEKIVSGKVKFPSHFSNELKDLLKNLLQVDLIKRFGNLKNGVADIKNHKWFGFVDWISIYQRKVQPPSFASTCSAKTANQTKIRGGGRLFEALYPKITGPADTRHFSEPIEAPFKPKCRGPNDSSNFEEYDEILLNISSTNNYFNEFAGF</sequence>
<dbReference type="Gene3D" id="1.10.510.10">
    <property type="entry name" value="Transferase(Phosphotransferase) domain 1"/>
    <property type="match status" value="1"/>
</dbReference>
<dbReference type="CDD" id="cd14209">
    <property type="entry name" value="STKc_PKA"/>
    <property type="match status" value="1"/>
</dbReference>
<dbReference type="Pfam" id="PF00069">
    <property type="entry name" value="Pkinase"/>
    <property type="match status" value="1"/>
</dbReference>
<organism evidence="15 16">
    <name type="scientific">Meloidogyne incognita</name>
    <name type="common">Southern root-knot nematode worm</name>
    <name type="synonym">Oxyuris incognita</name>
    <dbReference type="NCBI Taxonomy" id="6306"/>
    <lineage>
        <taxon>Eukaryota</taxon>
        <taxon>Metazoa</taxon>
        <taxon>Ecdysozoa</taxon>
        <taxon>Nematoda</taxon>
        <taxon>Chromadorea</taxon>
        <taxon>Rhabditida</taxon>
        <taxon>Tylenchina</taxon>
        <taxon>Tylenchomorpha</taxon>
        <taxon>Tylenchoidea</taxon>
        <taxon>Meloidogynidae</taxon>
        <taxon>Meloidogyninae</taxon>
        <taxon>Meloidogyne</taxon>
        <taxon>Meloidogyne incognita group</taxon>
    </lineage>
</organism>
<dbReference type="FunFam" id="3.30.200.20:FF:000005">
    <property type="entry name" value="cAMP-dependent protein kinase catalytic subunit"/>
    <property type="match status" value="1"/>
</dbReference>
<evidence type="ECO:0000256" key="5">
    <source>
        <dbReference type="ARBA" id="ARBA00022777"/>
    </source>
</evidence>
<dbReference type="InterPro" id="IPR000961">
    <property type="entry name" value="AGC-kinase_C"/>
</dbReference>
<keyword evidence="6 12" id="KW-0067">ATP-binding</keyword>
<comment type="subunit">
    <text evidence="10">Heterotetramer composed of two regulatory subunits and two catalytic subunits.</text>
</comment>
<dbReference type="InterPro" id="IPR011009">
    <property type="entry name" value="Kinase-like_dom_sf"/>
</dbReference>
<comment type="catalytic activity">
    <reaction evidence="8">
        <text>L-threonyl-[protein] + ATP = O-phospho-L-threonyl-[protein] + ADP + H(+)</text>
        <dbReference type="Rhea" id="RHEA:46608"/>
        <dbReference type="Rhea" id="RHEA-COMP:11060"/>
        <dbReference type="Rhea" id="RHEA-COMP:11605"/>
        <dbReference type="ChEBI" id="CHEBI:15378"/>
        <dbReference type="ChEBI" id="CHEBI:30013"/>
        <dbReference type="ChEBI" id="CHEBI:30616"/>
        <dbReference type="ChEBI" id="CHEBI:61977"/>
        <dbReference type="ChEBI" id="CHEBI:456216"/>
        <dbReference type="EC" id="2.7.11.11"/>
    </reaction>
</comment>
<feature type="domain" description="AGC-kinase C-terminal" evidence="14">
    <location>
        <begin position="581"/>
        <end position="633"/>
    </location>
</feature>
<feature type="binding site" evidence="12">
    <location>
        <position position="309"/>
    </location>
    <ligand>
        <name>ATP</name>
        <dbReference type="ChEBI" id="CHEBI:30616"/>
    </ligand>
</feature>
<protein>
    <recommendedName>
        <fullName evidence="11">cAMP-dependent protein kinase catalytic subunit</fullName>
        <ecNumber evidence="1">2.7.11.11</ecNumber>
    </recommendedName>
</protein>
<dbReference type="PROSITE" id="PS50011">
    <property type="entry name" value="PROTEIN_KINASE_DOM"/>
    <property type="match status" value="1"/>
</dbReference>
<dbReference type="GO" id="GO:0005524">
    <property type="term" value="F:ATP binding"/>
    <property type="evidence" value="ECO:0007669"/>
    <property type="project" value="UniProtKB-UniRule"/>
</dbReference>
<dbReference type="PROSITE" id="PS00107">
    <property type="entry name" value="PROTEIN_KINASE_ATP"/>
    <property type="match status" value="1"/>
</dbReference>
<keyword evidence="15" id="KW-1185">Reference proteome</keyword>
<dbReference type="EC" id="2.7.11.11" evidence="1"/>
<dbReference type="WBParaSite" id="Minc3s01759g26102">
    <property type="protein sequence ID" value="Minc3s01759g26102"/>
    <property type="gene ID" value="Minc3s01759g26102"/>
</dbReference>
<dbReference type="PROSITE" id="PS00108">
    <property type="entry name" value="PROTEIN_KINASE_ST"/>
    <property type="match status" value="1"/>
</dbReference>
<evidence type="ECO:0000313" key="15">
    <source>
        <dbReference type="Proteomes" id="UP000887563"/>
    </source>
</evidence>
<dbReference type="SUPFAM" id="SSF56112">
    <property type="entry name" value="Protein kinase-like (PK-like)"/>
    <property type="match status" value="1"/>
</dbReference>
<evidence type="ECO:0000256" key="8">
    <source>
        <dbReference type="ARBA" id="ARBA00047292"/>
    </source>
</evidence>
<dbReference type="PANTHER" id="PTHR24353:SF153">
    <property type="entry name" value="CAMP-DEPENDENT PROTEIN KINASE CATALYTIC SUBUNIT 1"/>
    <property type="match status" value="1"/>
</dbReference>
<dbReference type="FunFam" id="1.10.510.10:FF:000005">
    <property type="entry name" value="cAMP-dependent protein kinase catalytic subunit alpha"/>
    <property type="match status" value="1"/>
</dbReference>
<reference evidence="16" key="1">
    <citation type="submission" date="2022-11" db="UniProtKB">
        <authorList>
            <consortium name="WormBaseParasite"/>
        </authorList>
    </citation>
    <scope>IDENTIFICATION</scope>
</reference>